<accession>A0A8H5RCX7</accession>
<evidence type="ECO:0000313" key="1">
    <source>
        <dbReference type="EMBL" id="KAF5630758.1"/>
    </source>
</evidence>
<proteinExistence type="predicted"/>
<dbReference type="GeneID" id="59307147"/>
<sequence>MNIETAETCQRTRYNCKCLEFGMGCEDEGGALKVNEAQSQEKVQKLVQQWKGKGSIYVPGSKARGSLLPEFKKQHLELNDKLSEKARTQIDSFIKDPEAEDPDISKHYLVGKYGTRVINWYINMQQLDM</sequence>
<keyword evidence="2" id="KW-1185">Reference proteome</keyword>
<dbReference type="EMBL" id="JAAQRI010000168">
    <property type="protein sequence ID" value="KAF5630758.1"/>
    <property type="molecule type" value="Genomic_DNA"/>
</dbReference>
<organism evidence="1 2">
    <name type="scientific">Fusarium tjaetaba</name>
    <dbReference type="NCBI Taxonomy" id="1567544"/>
    <lineage>
        <taxon>Eukaryota</taxon>
        <taxon>Fungi</taxon>
        <taxon>Dikarya</taxon>
        <taxon>Ascomycota</taxon>
        <taxon>Pezizomycotina</taxon>
        <taxon>Sordariomycetes</taxon>
        <taxon>Hypocreomycetidae</taxon>
        <taxon>Hypocreales</taxon>
        <taxon>Nectriaceae</taxon>
        <taxon>Fusarium</taxon>
        <taxon>Fusarium fujikuroi species complex</taxon>
    </lineage>
</organism>
<comment type="caution">
    <text evidence="1">The sequence shown here is derived from an EMBL/GenBank/DDBJ whole genome shotgun (WGS) entry which is preliminary data.</text>
</comment>
<dbReference type="RefSeq" id="XP_037204827.1">
    <property type="nucleotide sequence ID" value="XM_037354877.1"/>
</dbReference>
<name>A0A8H5RCX7_9HYPO</name>
<dbReference type="Proteomes" id="UP000530670">
    <property type="component" value="Unassembled WGS sequence"/>
</dbReference>
<dbReference type="OrthoDB" id="5106262at2759"/>
<evidence type="ECO:0000313" key="2">
    <source>
        <dbReference type="Proteomes" id="UP000530670"/>
    </source>
</evidence>
<gene>
    <name evidence="1" type="ORF">FTJAE_8097</name>
</gene>
<dbReference type="AlphaFoldDB" id="A0A8H5RCX7"/>
<reference evidence="1 2" key="1">
    <citation type="submission" date="2020-05" db="EMBL/GenBank/DDBJ databases">
        <title>Identification and distribution of gene clusters putatively required for synthesis of sphingolipid metabolism inhibitors in phylogenetically diverse species of the filamentous fungus Fusarium.</title>
        <authorList>
            <person name="Kim H.-S."/>
            <person name="Busman M."/>
            <person name="Brown D.W."/>
            <person name="Divon H."/>
            <person name="Uhlig S."/>
            <person name="Proctor R.H."/>
        </authorList>
    </citation>
    <scope>NUCLEOTIDE SEQUENCE [LARGE SCALE GENOMIC DNA]</scope>
    <source>
        <strain evidence="1 2">NRRL 66243</strain>
    </source>
</reference>
<protein>
    <submittedName>
        <fullName evidence="1">Uncharacterized protein</fullName>
    </submittedName>
</protein>